<reference evidence="6" key="2">
    <citation type="journal article" date="2021" name="PeerJ">
        <title>Extensive microbial diversity within the chicken gut microbiome revealed by metagenomics and culture.</title>
        <authorList>
            <person name="Gilroy R."/>
            <person name="Ravi A."/>
            <person name="Getino M."/>
            <person name="Pursley I."/>
            <person name="Horton D.L."/>
            <person name="Alikhan N.F."/>
            <person name="Baker D."/>
            <person name="Gharbi K."/>
            <person name="Hall N."/>
            <person name="Watson M."/>
            <person name="Adriaenssens E.M."/>
            <person name="Foster-Nyarko E."/>
            <person name="Jarju S."/>
            <person name="Secka A."/>
            <person name="Antonio M."/>
            <person name="Oren A."/>
            <person name="Chaudhuri R.R."/>
            <person name="La Ragione R."/>
            <person name="Hildebrand F."/>
            <person name="Pallen M.J."/>
        </authorList>
    </citation>
    <scope>NUCLEOTIDE SEQUENCE</scope>
    <source>
        <strain evidence="6">20514</strain>
    </source>
</reference>
<dbReference type="InterPro" id="IPR012334">
    <property type="entry name" value="Pectin_lyas_fold"/>
</dbReference>
<dbReference type="GO" id="GO:0004650">
    <property type="term" value="F:polygalacturonase activity"/>
    <property type="evidence" value="ECO:0007669"/>
    <property type="project" value="InterPro"/>
</dbReference>
<evidence type="ECO:0000256" key="5">
    <source>
        <dbReference type="SAM" id="SignalP"/>
    </source>
</evidence>
<sequence length="535" mass="58268">MKAGITRLVPCAVLASLMFQGCGAAPEFDYLYENLPFEMEMLARPQIPDREVLLTDFGGKGDGIAMNTDAFRDAIDHLSSLGGGHLVVPKGIWLTGPITIRDNIDLHVTRNAVILFSPDRDLYPIIETVFEGLDTRRCLPPVNADGARNISITGGGTIDGSGDSWRQVKRSKMTVSQWKELLASGGFTDETGSVWYPDSTSYRGSIVSDAFNVPQGLETDEEWESVKTYLRPVLVGLKNCENVLLEDVLFQNSPCWNIHPLMCRNVIIDNITVRNPWYSQNGDGIDIDSCEDVILINSTFDVGDDAICIKSGKDEDGRDRARPCRNLIVDNCTVFHGHGGFVVGSEMSGGVENISVTDCSFLGTDVGLRFKSCRGRGGVVRNIYIDGIVMTDIPAEPLLFDLHYGGKSALESAADGQASGYDIEYVPADETTPEFRDIYISNITCNGAGRAMYFNGIPEKNISGIRISGCSIVADRGADIRYSDGVELMDVDIRQGEGLGFVVANCRNVTIEGCSDATGAAPEVFQYNNENVILK</sequence>
<reference evidence="6" key="1">
    <citation type="submission" date="2020-10" db="EMBL/GenBank/DDBJ databases">
        <authorList>
            <person name="Gilroy R."/>
        </authorList>
    </citation>
    <scope>NUCLEOTIDE SEQUENCE</scope>
    <source>
        <strain evidence="6">20514</strain>
    </source>
</reference>
<dbReference type="SUPFAM" id="SSF51126">
    <property type="entry name" value="Pectin lyase-like"/>
    <property type="match status" value="1"/>
</dbReference>
<feature type="signal peptide" evidence="5">
    <location>
        <begin position="1"/>
        <end position="24"/>
    </location>
</feature>
<comment type="caution">
    <text evidence="6">The sequence shown here is derived from an EMBL/GenBank/DDBJ whole genome shotgun (WGS) entry which is preliminary data.</text>
</comment>
<proteinExistence type="inferred from homology"/>
<evidence type="ECO:0000256" key="1">
    <source>
        <dbReference type="ARBA" id="ARBA00008834"/>
    </source>
</evidence>
<dbReference type="InterPro" id="IPR006626">
    <property type="entry name" value="PbH1"/>
</dbReference>
<dbReference type="GO" id="GO:0005975">
    <property type="term" value="P:carbohydrate metabolic process"/>
    <property type="evidence" value="ECO:0007669"/>
    <property type="project" value="InterPro"/>
</dbReference>
<dbReference type="SMART" id="SM00710">
    <property type="entry name" value="PbH1"/>
    <property type="match status" value="6"/>
</dbReference>
<dbReference type="EMBL" id="JADIMQ010000040">
    <property type="protein sequence ID" value="MBO8448171.1"/>
    <property type="molecule type" value="Genomic_DNA"/>
</dbReference>
<dbReference type="AlphaFoldDB" id="A0A9D9HE85"/>
<keyword evidence="5" id="KW-0732">Signal</keyword>
<dbReference type="InterPro" id="IPR051801">
    <property type="entry name" value="GH28_Enzymes"/>
</dbReference>
<dbReference type="PANTHER" id="PTHR31339:SF9">
    <property type="entry name" value="PLASMIN AND FIBRONECTIN-BINDING PROTEIN A"/>
    <property type="match status" value="1"/>
</dbReference>
<keyword evidence="2 4" id="KW-0378">Hydrolase</keyword>
<protein>
    <submittedName>
        <fullName evidence="6">Glycoside hydrolase family 28 protein</fullName>
    </submittedName>
</protein>
<evidence type="ECO:0000256" key="4">
    <source>
        <dbReference type="RuleBase" id="RU361169"/>
    </source>
</evidence>
<dbReference type="Proteomes" id="UP000810252">
    <property type="component" value="Unassembled WGS sequence"/>
</dbReference>
<evidence type="ECO:0000256" key="2">
    <source>
        <dbReference type="ARBA" id="ARBA00022801"/>
    </source>
</evidence>
<dbReference type="Gene3D" id="2.160.20.10">
    <property type="entry name" value="Single-stranded right-handed beta-helix, Pectin lyase-like"/>
    <property type="match status" value="1"/>
</dbReference>
<dbReference type="PROSITE" id="PS00502">
    <property type="entry name" value="POLYGALACTURONASE"/>
    <property type="match status" value="1"/>
</dbReference>
<evidence type="ECO:0000313" key="6">
    <source>
        <dbReference type="EMBL" id="MBO8448171.1"/>
    </source>
</evidence>
<dbReference type="PANTHER" id="PTHR31339">
    <property type="entry name" value="PECTIN LYASE-RELATED"/>
    <property type="match status" value="1"/>
</dbReference>
<organism evidence="6 7">
    <name type="scientific">Candidatus Cryptobacteroides merdigallinarum</name>
    <dbReference type="NCBI Taxonomy" id="2840770"/>
    <lineage>
        <taxon>Bacteria</taxon>
        <taxon>Pseudomonadati</taxon>
        <taxon>Bacteroidota</taxon>
        <taxon>Bacteroidia</taxon>
        <taxon>Bacteroidales</taxon>
        <taxon>Candidatus Cryptobacteroides</taxon>
    </lineage>
</organism>
<feature type="chain" id="PRO_5039724852" evidence="5">
    <location>
        <begin position="25"/>
        <end position="535"/>
    </location>
</feature>
<name>A0A9D9HE85_9BACT</name>
<evidence type="ECO:0000313" key="7">
    <source>
        <dbReference type="Proteomes" id="UP000810252"/>
    </source>
</evidence>
<evidence type="ECO:0000256" key="3">
    <source>
        <dbReference type="ARBA" id="ARBA00023295"/>
    </source>
</evidence>
<dbReference type="InterPro" id="IPR011050">
    <property type="entry name" value="Pectin_lyase_fold/virulence"/>
</dbReference>
<dbReference type="InterPro" id="IPR000743">
    <property type="entry name" value="Glyco_hydro_28"/>
</dbReference>
<comment type="similarity">
    <text evidence="1 4">Belongs to the glycosyl hydrolase 28 family.</text>
</comment>
<keyword evidence="3 4" id="KW-0326">Glycosidase</keyword>
<dbReference type="PROSITE" id="PS51257">
    <property type="entry name" value="PROKAR_LIPOPROTEIN"/>
    <property type="match status" value="1"/>
</dbReference>
<dbReference type="Pfam" id="PF00295">
    <property type="entry name" value="Glyco_hydro_28"/>
    <property type="match status" value="1"/>
</dbReference>
<accession>A0A9D9HE85</accession>
<gene>
    <name evidence="6" type="ORF">IAC29_02730</name>
</gene>